<dbReference type="AlphaFoldDB" id="A0A5B7GKJ9"/>
<dbReference type="EMBL" id="VSRR010015174">
    <property type="protein sequence ID" value="MPC57905.1"/>
    <property type="molecule type" value="Genomic_DNA"/>
</dbReference>
<organism evidence="3 4">
    <name type="scientific">Portunus trituberculatus</name>
    <name type="common">Swimming crab</name>
    <name type="synonym">Neptunus trituberculatus</name>
    <dbReference type="NCBI Taxonomy" id="210409"/>
    <lineage>
        <taxon>Eukaryota</taxon>
        <taxon>Metazoa</taxon>
        <taxon>Ecdysozoa</taxon>
        <taxon>Arthropoda</taxon>
        <taxon>Crustacea</taxon>
        <taxon>Multicrustacea</taxon>
        <taxon>Malacostraca</taxon>
        <taxon>Eumalacostraca</taxon>
        <taxon>Eucarida</taxon>
        <taxon>Decapoda</taxon>
        <taxon>Pleocyemata</taxon>
        <taxon>Brachyura</taxon>
        <taxon>Eubrachyura</taxon>
        <taxon>Portunoidea</taxon>
        <taxon>Portunidae</taxon>
        <taxon>Portuninae</taxon>
        <taxon>Portunus</taxon>
    </lineage>
</organism>
<name>A0A5B7GKJ9_PORTR</name>
<evidence type="ECO:0000259" key="2">
    <source>
        <dbReference type="Pfam" id="PF04083"/>
    </source>
</evidence>
<protein>
    <submittedName>
        <fullName evidence="3">Gastric triacylglycerol lipase</fullName>
    </submittedName>
</protein>
<dbReference type="InterPro" id="IPR006693">
    <property type="entry name" value="AB_hydrolase_lipase"/>
</dbReference>
<comment type="caution">
    <text evidence="3">The sequence shown here is derived from an EMBL/GenBank/DDBJ whole genome shotgun (WGS) entry which is preliminary data.</text>
</comment>
<gene>
    <name evidence="3" type="primary">LIPF_0</name>
    <name evidence="3" type="ORF">E2C01_051896</name>
</gene>
<dbReference type="GO" id="GO:0006629">
    <property type="term" value="P:lipid metabolic process"/>
    <property type="evidence" value="ECO:0007669"/>
    <property type="project" value="InterPro"/>
</dbReference>
<accession>A0A5B7GKJ9</accession>
<feature type="domain" description="Partial AB-hydrolase lipase" evidence="2">
    <location>
        <begin position="66"/>
        <end position="100"/>
    </location>
</feature>
<keyword evidence="4" id="KW-1185">Reference proteome</keyword>
<evidence type="ECO:0000313" key="4">
    <source>
        <dbReference type="Proteomes" id="UP000324222"/>
    </source>
</evidence>
<dbReference type="Proteomes" id="UP000324222">
    <property type="component" value="Unassembled WGS sequence"/>
</dbReference>
<dbReference type="OrthoDB" id="6434424at2759"/>
<reference evidence="3 4" key="1">
    <citation type="submission" date="2019-05" db="EMBL/GenBank/DDBJ databases">
        <title>Another draft genome of Portunus trituberculatus and its Hox gene families provides insights of decapod evolution.</title>
        <authorList>
            <person name="Jeong J.-H."/>
            <person name="Song I."/>
            <person name="Kim S."/>
            <person name="Choi T."/>
            <person name="Kim D."/>
            <person name="Ryu S."/>
            <person name="Kim W."/>
        </authorList>
    </citation>
    <scope>NUCLEOTIDE SEQUENCE [LARGE SCALE GENOMIC DNA]</scope>
    <source>
        <tissue evidence="3">Muscle</tissue>
    </source>
</reference>
<evidence type="ECO:0000313" key="3">
    <source>
        <dbReference type="EMBL" id="MPC57905.1"/>
    </source>
</evidence>
<dbReference type="Pfam" id="PF04083">
    <property type="entry name" value="Abhydro_lipase"/>
    <property type="match status" value="1"/>
</dbReference>
<proteinExistence type="predicted"/>
<dbReference type="InterPro" id="IPR029058">
    <property type="entry name" value="AB_hydrolase_fold"/>
</dbReference>
<evidence type="ECO:0000256" key="1">
    <source>
        <dbReference type="SAM" id="MobiDB-lite"/>
    </source>
</evidence>
<sequence>MSIGGTCNSLATHSVSSQSSIILSSFSYLLSTLPVKENGRHYLDKTEWKNEERQEEISSPIELWPELVKVHGYPVEVHEVITDDGFIIEIHRIPHGRRHPTVTHSHVYRSHEPHTHYRPSQGYFNAGRATSPLSNYVDDGGPRVTNGSRGGYQWR</sequence>
<feature type="region of interest" description="Disordered" evidence="1">
    <location>
        <begin position="134"/>
        <end position="155"/>
    </location>
</feature>
<dbReference type="Gene3D" id="3.40.50.1820">
    <property type="entry name" value="alpha/beta hydrolase"/>
    <property type="match status" value="1"/>
</dbReference>